<evidence type="ECO:0000256" key="5">
    <source>
        <dbReference type="ARBA" id="ARBA00023040"/>
    </source>
</evidence>
<dbReference type="PANTHER" id="PTHR22752">
    <property type="entry name" value="G PROTEIN-COUPLED RECEPTOR"/>
    <property type="match status" value="1"/>
</dbReference>
<evidence type="ECO:0000256" key="7">
    <source>
        <dbReference type="ARBA" id="ARBA00023170"/>
    </source>
</evidence>
<name>A0A8J1Y4R2_OWEFU</name>
<dbReference type="SUPFAM" id="SSF81321">
    <property type="entry name" value="Family A G protein-coupled receptor-like"/>
    <property type="match status" value="1"/>
</dbReference>
<evidence type="ECO:0000256" key="1">
    <source>
        <dbReference type="ARBA" id="ARBA00004651"/>
    </source>
</evidence>
<proteinExistence type="inferred from homology"/>
<accession>A0A8J1Y4R2</accession>
<keyword evidence="11" id="KW-1185">Reference proteome</keyword>
<sequence length="493" mass="55864">MVNRFKMDDVKWNDTSHNATVIIQRRDNIAIIISGIILFFIIVFSVIGNVAVIMAIKTNSRLREQISNIFILNLSIVDLCTASLIMMTTFVQLVTDADEMPKIWCLLNCGLNYVFIIASMSTLAFVSIDRYMAIIHPMKYVTMITKQRVVGMVMYGWILGLIFGSVPIIMDWIQYDYWEVICAIDWNYQAAVIYVIAAFIICFLLPGIIMIYCYLKIIKEVKRMDKSMPAAPSIGDITELNGSTQKKTRKEQSKSKHTKKTITSLLIVVAFFFICMTPFCVTKLLKVVLENTNMVPAYANLFASWFQYVASAINPLVYGIFRKDFKRSFRRQCAKISCNTIIFRDSSTSPTNGDTFNSRTRDKLNSLTKLNVKEVSAQNMLTTPVIQAKKNHTNVELLDITSDRKTSASDITVEVKDEKPTKPDVKTIDNAGKCNIKVLQVQLYDTPCGPFTPEVLTKNRSTQSHHYNGVHQKTAFSTNNEKKNSELGLPIAQ</sequence>
<dbReference type="SMART" id="SM01381">
    <property type="entry name" value="7TM_GPCR_Srsx"/>
    <property type="match status" value="1"/>
</dbReference>
<comment type="caution">
    <text evidence="10">The sequence shown here is derived from an EMBL/GenBank/DDBJ whole genome shotgun (WGS) entry which is preliminary data.</text>
</comment>
<comment type="subcellular location">
    <subcellularLocation>
        <location evidence="1">Cell membrane</location>
        <topology evidence="1">Multi-pass membrane protein</topology>
    </subcellularLocation>
</comment>
<keyword evidence="5 9" id="KW-0297">G-protein coupled receptor</keyword>
<evidence type="ECO:0000256" key="2">
    <source>
        <dbReference type="ARBA" id="ARBA00022475"/>
    </source>
</evidence>
<evidence type="ECO:0000256" key="9">
    <source>
        <dbReference type="RuleBase" id="RU000688"/>
    </source>
</evidence>
<dbReference type="InterPro" id="IPR000276">
    <property type="entry name" value="GPCR_Rhodpsn"/>
</dbReference>
<dbReference type="Proteomes" id="UP000749559">
    <property type="component" value="Unassembled WGS sequence"/>
</dbReference>
<evidence type="ECO:0000256" key="8">
    <source>
        <dbReference type="ARBA" id="ARBA00023224"/>
    </source>
</evidence>
<gene>
    <name evidence="10" type="ORF">OFUS_LOCUS17701</name>
</gene>
<keyword evidence="4" id="KW-1133">Transmembrane helix</keyword>
<dbReference type="CDD" id="cd00637">
    <property type="entry name" value="7tm_classA_rhodopsin-like"/>
    <property type="match status" value="1"/>
</dbReference>
<dbReference type="AlphaFoldDB" id="A0A8J1Y4R2"/>
<dbReference type="Gene3D" id="1.20.1070.10">
    <property type="entry name" value="Rhodopsin 7-helix transmembrane proteins"/>
    <property type="match status" value="1"/>
</dbReference>
<dbReference type="EMBL" id="CAIIXF020000008">
    <property type="protein sequence ID" value="CAH1792769.1"/>
    <property type="molecule type" value="Genomic_DNA"/>
</dbReference>
<dbReference type="PROSITE" id="PS50262">
    <property type="entry name" value="G_PROTEIN_RECEP_F1_2"/>
    <property type="match status" value="1"/>
</dbReference>
<evidence type="ECO:0000313" key="10">
    <source>
        <dbReference type="EMBL" id="CAH1792769.1"/>
    </source>
</evidence>
<keyword evidence="6" id="KW-0472">Membrane</keyword>
<evidence type="ECO:0000313" key="11">
    <source>
        <dbReference type="Proteomes" id="UP000749559"/>
    </source>
</evidence>
<keyword evidence="2" id="KW-1003">Cell membrane</keyword>
<dbReference type="PRINTS" id="PR00237">
    <property type="entry name" value="GPCRRHODOPSN"/>
</dbReference>
<keyword evidence="8 9" id="KW-0807">Transducer</keyword>
<dbReference type="Pfam" id="PF00001">
    <property type="entry name" value="7tm_1"/>
    <property type="match status" value="1"/>
</dbReference>
<keyword evidence="3 9" id="KW-0812">Transmembrane</keyword>
<dbReference type="GO" id="GO:0005886">
    <property type="term" value="C:plasma membrane"/>
    <property type="evidence" value="ECO:0007669"/>
    <property type="project" value="UniProtKB-SubCell"/>
</dbReference>
<evidence type="ECO:0000256" key="3">
    <source>
        <dbReference type="ARBA" id="ARBA00022692"/>
    </source>
</evidence>
<dbReference type="PROSITE" id="PS00237">
    <property type="entry name" value="G_PROTEIN_RECEP_F1_1"/>
    <property type="match status" value="1"/>
</dbReference>
<dbReference type="InterPro" id="IPR017452">
    <property type="entry name" value="GPCR_Rhodpsn_7TM"/>
</dbReference>
<evidence type="ECO:0000256" key="6">
    <source>
        <dbReference type="ARBA" id="ARBA00023136"/>
    </source>
</evidence>
<comment type="similarity">
    <text evidence="9">Belongs to the G-protein coupled receptor 1 family.</text>
</comment>
<dbReference type="OrthoDB" id="6159456at2759"/>
<protein>
    <submittedName>
        <fullName evidence="10">Uncharacterized protein</fullName>
    </submittedName>
</protein>
<reference evidence="10" key="1">
    <citation type="submission" date="2022-03" db="EMBL/GenBank/DDBJ databases">
        <authorList>
            <person name="Martin C."/>
        </authorList>
    </citation>
    <scope>NUCLEOTIDE SEQUENCE</scope>
</reference>
<keyword evidence="7 9" id="KW-0675">Receptor</keyword>
<organism evidence="10 11">
    <name type="scientific">Owenia fusiformis</name>
    <name type="common">Polychaete worm</name>
    <dbReference type="NCBI Taxonomy" id="6347"/>
    <lineage>
        <taxon>Eukaryota</taxon>
        <taxon>Metazoa</taxon>
        <taxon>Spiralia</taxon>
        <taxon>Lophotrochozoa</taxon>
        <taxon>Annelida</taxon>
        <taxon>Polychaeta</taxon>
        <taxon>Sedentaria</taxon>
        <taxon>Canalipalpata</taxon>
        <taxon>Sabellida</taxon>
        <taxon>Oweniida</taxon>
        <taxon>Oweniidae</taxon>
        <taxon>Owenia</taxon>
    </lineage>
</organism>
<evidence type="ECO:0000256" key="4">
    <source>
        <dbReference type="ARBA" id="ARBA00022989"/>
    </source>
</evidence>
<dbReference type="GO" id="GO:0004930">
    <property type="term" value="F:G protein-coupled receptor activity"/>
    <property type="evidence" value="ECO:0007669"/>
    <property type="project" value="UniProtKB-KW"/>
</dbReference>